<dbReference type="STRING" id="55209.HA50_01600"/>
<comment type="caution">
    <text evidence="2">The sequence shown here is derived from an EMBL/GenBank/DDBJ whole genome shotgun (WGS) entry which is preliminary data.</text>
</comment>
<evidence type="ECO:0000313" key="2">
    <source>
        <dbReference type="EMBL" id="ORM92114.1"/>
    </source>
</evidence>
<reference evidence="2 3" key="1">
    <citation type="journal article" date="2017" name="Antonie Van Leeuwenhoek">
        <title>Phylogenomic resolution of the bacterial genus Pantoea and its relationship with Erwinia and Tatumella.</title>
        <authorList>
            <person name="Palmer M."/>
            <person name="Steenkamp E.T."/>
            <person name="Coetzee M.P."/>
            <person name="Chan W.Y."/>
            <person name="van Zyl E."/>
            <person name="De Maayer P."/>
            <person name="Coutinho T.A."/>
            <person name="Blom J."/>
            <person name="Smits T.H."/>
            <person name="Duffy B."/>
            <person name="Venter S.N."/>
        </authorList>
    </citation>
    <scope>NUCLEOTIDE SEQUENCE [LARGE SCALE GENOMIC DNA]</scope>
    <source>
        <strain evidence="2 3">LMG 2657</strain>
    </source>
</reference>
<dbReference type="AlphaFoldDB" id="A0A1X1EQI5"/>
<organism evidence="2 3">
    <name type="scientific">Pantoea cypripedii</name>
    <name type="common">Pectobacterium cypripedii</name>
    <name type="synonym">Erwinia cypripedii</name>
    <dbReference type="NCBI Taxonomy" id="55209"/>
    <lineage>
        <taxon>Bacteria</taxon>
        <taxon>Pseudomonadati</taxon>
        <taxon>Pseudomonadota</taxon>
        <taxon>Gammaproteobacteria</taxon>
        <taxon>Enterobacterales</taxon>
        <taxon>Erwiniaceae</taxon>
        <taxon>Pantoea</taxon>
    </lineage>
</organism>
<sequence>MQSAPCGVLAQRYALFPRLSLRPDGPRGFALHGSCRALAASMRLVLAFPLHSALRMPPTPPFAGPSNKKQTTKEKPKTVIAVAAGVLAPSGLAERGNDSRMSRKDAAKGGVEQERIDAGPSEA</sequence>
<feature type="compositionally biased region" description="Basic and acidic residues" evidence="1">
    <location>
        <begin position="95"/>
        <end position="117"/>
    </location>
</feature>
<keyword evidence="3" id="KW-1185">Reference proteome</keyword>
<protein>
    <submittedName>
        <fullName evidence="2">Uncharacterized protein</fullName>
    </submittedName>
</protein>
<gene>
    <name evidence="2" type="ORF">HA50_01600</name>
</gene>
<dbReference type="Proteomes" id="UP000193749">
    <property type="component" value="Unassembled WGS sequence"/>
</dbReference>
<dbReference type="EMBL" id="MLJI01000001">
    <property type="protein sequence ID" value="ORM92114.1"/>
    <property type="molecule type" value="Genomic_DNA"/>
</dbReference>
<evidence type="ECO:0000256" key="1">
    <source>
        <dbReference type="SAM" id="MobiDB-lite"/>
    </source>
</evidence>
<name>A0A1X1EQI5_PANCY</name>
<accession>A0A1X1EQI5</accession>
<feature type="region of interest" description="Disordered" evidence="1">
    <location>
        <begin position="91"/>
        <end position="123"/>
    </location>
</feature>
<proteinExistence type="predicted"/>
<evidence type="ECO:0000313" key="3">
    <source>
        <dbReference type="Proteomes" id="UP000193749"/>
    </source>
</evidence>